<dbReference type="SUPFAM" id="SSF52540">
    <property type="entry name" value="P-loop containing nucleoside triphosphate hydrolases"/>
    <property type="match status" value="1"/>
</dbReference>
<dbReference type="PRINTS" id="PR00364">
    <property type="entry name" value="DISEASERSIST"/>
</dbReference>
<dbReference type="InterPro" id="IPR042197">
    <property type="entry name" value="Apaf_helical"/>
</dbReference>
<dbReference type="Pfam" id="PF25013">
    <property type="entry name" value="LRR_Zer-1"/>
    <property type="match status" value="1"/>
</dbReference>
<evidence type="ECO:0000259" key="7">
    <source>
        <dbReference type="Pfam" id="PF25013"/>
    </source>
</evidence>
<dbReference type="GO" id="GO:0042742">
    <property type="term" value="P:defense response to bacterium"/>
    <property type="evidence" value="ECO:0007669"/>
    <property type="project" value="UniProtKB-ARBA"/>
</dbReference>
<protein>
    <recommendedName>
        <fullName evidence="11">NB-ARC domain-containing protein</fullName>
    </recommendedName>
</protein>
<evidence type="ECO:0000256" key="4">
    <source>
        <dbReference type="SAM" id="Phobius"/>
    </source>
</evidence>
<keyword evidence="3" id="KW-0611">Plant defense</keyword>
<feature type="domain" description="Disease resistance protein winged helix" evidence="6">
    <location>
        <begin position="169"/>
        <end position="239"/>
    </location>
</feature>
<dbReference type="SUPFAM" id="SSF52058">
    <property type="entry name" value="L domain-like"/>
    <property type="match status" value="2"/>
</dbReference>
<evidence type="ECO:0000313" key="9">
    <source>
        <dbReference type="EMBL" id="KAG2556422.1"/>
    </source>
</evidence>
<gene>
    <name evidence="9" type="ORF">PVAP13_8NG088001</name>
</gene>
<dbReference type="GO" id="GO:0002758">
    <property type="term" value="P:innate immune response-activating signaling pathway"/>
    <property type="evidence" value="ECO:0007669"/>
    <property type="project" value="UniProtKB-ARBA"/>
</dbReference>
<dbReference type="GO" id="GO:0043531">
    <property type="term" value="F:ADP binding"/>
    <property type="evidence" value="ECO:0007669"/>
    <property type="project" value="InterPro"/>
</dbReference>
<dbReference type="InterPro" id="IPR056845">
    <property type="entry name" value="LRR_Zer-1"/>
</dbReference>
<dbReference type="GO" id="GO:0009626">
    <property type="term" value="P:plant-type hypersensitive response"/>
    <property type="evidence" value="ECO:0007669"/>
    <property type="project" value="UniProtKB-ARBA"/>
</dbReference>
<dbReference type="PANTHER" id="PTHR36766">
    <property type="entry name" value="PLANT BROAD-SPECTRUM MILDEW RESISTANCE PROTEIN RPW8"/>
    <property type="match status" value="1"/>
</dbReference>
<dbReference type="AlphaFoldDB" id="A0A8T0P8B2"/>
<accession>A0A8T0P8B2</accession>
<feature type="domain" description="R13L1/DRL21-like LRR repeat region" evidence="8">
    <location>
        <begin position="560"/>
        <end position="706"/>
    </location>
</feature>
<dbReference type="Proteomes" id="UP000823388">
    <property type="component" value="Chromosome 8N"/>
</dbReference>
<dbReference type="InterPro" id="IPR036388">
    <property type="entry name" value="WH-like_DNA-bd_sf"/>
</dbReference>
<dbReference type="Gene3D" id="1.10.10.10">
    <property type="entry name" value="Winged helix-like DNA-binding domain superfamily/Winged helix DNA-binding domain"/>
    <property type="match status" value="1"/>
</dbReference>
<keyword evidence="1" id="KW-0433">Leucine-rich repeat</keyword>
<keyword evidence="4" id="KW-0812">Transmembrane</keyword>
<proteinExistence type="predicted"/>
<dbReference type="OrthoDB" id="1658288at2759"/>
<keyword evidence="10" id="KW-1185">Reference proteome</keyword>
<dbReference type="InterPro" id="IPR002182">
    <property type="entry name" value="NB-ARC"/>
</dbReference>
<evidence type="ECO:0000259" key="6">
    <source>
        <dbReference type="Pfam" id="PF23559"/>
    </source>
</evidence>
<dbReference type="Gene3D" id="3.80.10.10">
    <property type="entry name" value="Ribonuclease Inhibitor"/>
    <property type="match status" value="2"/>
</dbReference>
<dbReference type="Pfam" id="PF23559">
    <property type="entry name" value="WHD_DRP"/>
    <property type="match status" value="1"/>
</dbReference>
<dbReference type="Gene3D" id="3.40.50.300">
    <property type="entry name" value="P-loop containing nucleotide triphosphate hydrolases"/>
    <property type="match status" value="1"/>
</dbReference>
<organism evidence="9 10">
    <name type="scientific">Panicum virgatum</name>
    <name type="common">Blackwell switchgrass</name>
    <dbReference type="NCBI Taxonomy" id="38727"/>
    <lineage>
        <taxon>Eukaryota</taxon>
        <taxon>Viridiplantae</taxon>
        <taxon>Streptophyta</taxon>
        <taxon>Embryophyta</taxon>
        <taxon>Tracheophyta</taxon>
        <taxon>Spermatophyta</taxon>
        <taxon>Magnoliopsida</taxon>
        <taxon>Liliopsida</taxon>
        <taxon>Poales</taxon>
        <taxon>Poaceae</taxon>
        <taxon>PACMAD clade</taxon>
        <taxon>Panicoideae</taxon>
        <taxon>Panicodae</taxon>
        <taxon>Paniceae</taxon>
        <taxon>Panicinae</taxon>
        <taxon>Panicum</taxon>
        <taxon>Panicum sect. Hiantes</taxon>
    </lineage>
</organism>
<evidence type="ECO:0008006" key="11">
    <source>
        <dbReference type="Google" id="ProtNLM"/>
    </source>
</evidence>
<dbReference type="Pfam" id="PF00931">
    <property type="entry name" value="NB-ARC"/>
    <property type="match status" value="1"/>
</dbReference>
<dbReference type="Pfam" id="PF25019">
    <property type="entry name" value="LRR_R13L1-DRL21"/>
    <property type="match status" value="1"/>
</dbReference>
<dbReference type="InterPro" id="IPR056789">
    <property type="entry name" value="LRR_R13L1-DRL21"/>
</dbReference>
<keyword evidence="2" id="KW-0677">Repeat</keyword>
<name>A0A8T0P8B2_PANVG</name>
<dbReference type="InterPro" id="IPR032675">
    <property type="entry name" value="LRR_dom_sf"/>
</dbReference>
<feature type="domain" description="Zer-1-like leucine-rich repeats region" evidence="7">
    <location>
        <begin position="372"/>
        <end position="433"/>
    </location>
</feature>
<feature type="domain" description="NB-ARC" evidence="5">
    <location>
        <begin position="3"/>
        <end position="81"/>
    </location>
</feature>
<feature type="transmembrane region" description="Helical" evidence="4">
    <location>
        <begin position="953"/>
        <end position="972"/>
    </location>
</feature>
<sequence>MLREISNKLSGKKFLLVLDDAWHQNKQDWEKLMVHLKSGAVGSKILLTTRDRKVAEIVKSRHIFKLGMLSEAESWSLFLKSSGWVEEDLGSDYIKVGKVILNRCSGVPLAIRTLGGILYENKEISIWRAIGRSDLWTDESIEDRVFASLKLSFIHLPDELKQCFTLCSIFPKGTEIYKDRLISQWVAHGFINSMNGMQPEDIGSGYFDSLVKVGFLQDPSKDWDTKQLVCKMHDLIHDLSRHILQDEVVTCLPNNMIANRTQRCRYLSLTSCPEKVHRNSFHKAHALFISGGNPIFDKPVKTSSSVRSVVLHYTENTPFPQFTLKFEYIGYLEIHNLDCTKFLEAISSCWNLQSLHLIRCKGLVALPESIGKLKKLRILELNFAYDLDSLPQSIGDCRDLQSLILYHCAKLREIPGTICKIKNLRGLHISRCSFLKQFSSEFAGVFSNLQTINLTDSRVFQGLPSTLSCPLLCTLDLSKTRVTLLPPWITTIDTLECINLEFCFELVELPKGIGNLKRLAVLNINGCTKLRCMPSGIGQLTRLTQLGLFVVGCDRDDARISELENLDMLSGELEIRNIKYVKDPCDTEKACLKQKNGIKNLVLDWSLSKGEELASDVEQEQGVLSGLEPPSQIESLVIRRYQGPCLPRWLMEQNGSTYSEGTTLKQTGPCQYPSLTRLELFRSPNLKHMRGLMRFPSLKSLKLSEMASLEELWTIASGIEIQEVELSAQYCFPILSKLYIENCPKLSTVKPYLPPWLEELCLLESNLQLLSPSNFSRLLPSPSNESSSSSSLHSAVPHLSSSFPRSIEQLTSLTKLKIGCWDNLKLLPDAIQHLTSLESLELICCRALVELPEGIGQLSALRWLLINDCSALQCLPQSIQHLPALQSLEIYNCPALASRYKQGVGPDWHLVSHIPHVSIYPEEQGWRTRYPSLLPFLNLNPFVPVGVTDQDKMSLFLMFFFFNSFSILIILLRFN</sequence>
<evidence type="ECO:0000256" key="2">
    <source>
        <dbReference type="ARBA" id="ARBA00022737"/>
    </source>
</evidence>
<dbReference type="InterPro" id="IPR058922">
    <property type="entry name" value="WHD_DRP"/>
</dbReference>
<evidence type="ECO:0000259" key="8">
    <source>
        <dbReference type="Pfam" id="PF25019"/>
    </source>
</evidence>
<dbReference type="FunFam" id="1.10.10.10:FF:000322">
    <property type="entry name" value="Probable disease resistance protein At1g63360"/>
    <property type="match status" value="1"/>
</dbReference>
<keyword evidence="4" id="KW-0472">Membrane</keyword>
<keyword evidence="4" id="KW-1133">Transmembrane helix</keyword>
<dbReference type="PANTHER" id="PTHR36766:SF34">
    <property type="entry name" value="NB-ARC DOMAIN-CONTAINING PROTEIN"/>
    <property type="match status" value="1"/>
</dbReference>
<evidence type="ECO:0000256" key="3">
    <source>
        <dbReference type="ARBA" id="ARBA00022821"/>
    </source>
</evidence>
<evidence type="ECO:0000256" key="1">
    <source>
        <dbReference type="ARBA" id="ARBA00022614"/>
    </source>
</evidence>
<dbReference type="InterPro" id="IPR027417">
    <property type="entry name" value="P-loop_NTPase"/>
</dbReference>
<reference evidence="9" key="1">
    <citation type="submission" date="2020-05" db="EMBL/GenBank/DDBJ databases">
        <title>WGS assembly of Panicum virgatum.</title>
        <authorList>
            <person name="Lovell J.T."/>
            <person name="Jenkins J."/>
            <person name="Shu S."/>
            <person name="Juenger T.E."/>
            <person name="Schmutz J."/>
        </authorList>
    </citation>
    <scope>NUCLEOTIDE SEQUENCE</scope>
    <source>
        <strain evidence="9">AP13</strain>
    </source>
</reference>
<evidence type="ECO:0000313" key="10">
    <source>
        <dbReference type="Proteomes" id="UP000823388"/>
    </source>
</evidence>
<evidence type="ECO:0000259" key="5">
    <source>
        <dbReference type="Pfam" id="PF00931"/>
    </source>
</evidence>
<dbReference type="EMBL" id="CM029052">
    <property type="protein sequence ID" value="KAG2556422.1"/>
    <property type="molecule type" value="Genomic_DNA"/>
</dbReference>
<dbReference type="Gene3D" id="1.10.8.430">
    <property type="entry name" value="Helical domain of apoptotic protease-activating factors"/>
    <property type="match status" value="1"/>
</dbReference>
<comment type="caution">
    <text evidence="9">The sequence shown here is derived from an EMBL/GenBank/DDBJ whole genome shotgun (WGS) entry which is preliminary data.</text>
</comment>